<keyword evidence="8" id="KW-1185">Reference proteome</keyword>
<feature type="domain" description="FAD-binding" evidence="6">
    <location>
        <begin position="163"/>
        <end position="220"/>
    </location>
</feature>
<dbReference type="PANTHER" id="PTHR47178:SF3">
    <property type="entry name" value="FAD-BINDING DOMAIN-CONTAINING PROTEIN"/>
    <property type="match status" value="1"/>
</dbReference>
<gene>
    <name evidence="7" type="ORF">DOTSEDRAFT_36849</name>
</gene>
<sequence length="267" mass="29557">MEAVVIGAVCTGLLLAQGLKREGIPAVVYERNSATVTATFEDGMEATGSLLVGHWEVDQSTSSNRIQQLSTGRLEFWAAVEDFVDSDKPESWLFQLMFSWYGPPKQDDLDTQEARTASLKSKASIYVEPWCTALRTISDEVSFGLDRIAEWKPFDRSSEPLASRVTLAGDAAHAMAPYRSQGLNIAVEDAACLTELLANMQDTDQDLGPVLRQYEAEMRERSLMEIETSRVSAYICHELKQLMDGPLAKYGIRRGVSVAEKPKDSNP</sequence>
<dbReference type="AlphaFoldDB" id="N1PJD8"/>
<keyword evidence="3" id="KW-0274">FAD</keyword>
<reference evidence="8" key="1">
    <citation type="journal article" date="2012" name="PLoS Genet.">
        <title>The genomes of the fungal plant pathogens Cladosporium fulvum and Dothistroma septosporum reveal adaptation to different hosts and lifestyles but also signatures of common ancestry.</title>
        <authorList>
            <person name="de Wit P.J.G.M."/>
            <person name="van der Burgt A."/>
            <person name="Oekmen B."/>
            <person name="Stergiopoulos I."/>
            <person name="Abd-Elsalam K.A."/>
            <person name="Aerts A.L."/>
            <person name="Bahkali A.H."/>
            <person name="Beenen H.G."/>
            <person name="Chettri P."/>
            <person name="Cox M.P."/>
            <person name="Datema E."/>
            <person name="de Vries R.P."/>
            <person name="Dhillon B."/>
            <person name="Ganley A.R."/>
            <person name="Griffiths S.A."/>
            <person name="Guo Y."/>
            <person name="Hamelin R.C."/>
            <person name="Henrissat B."/>
            <person name="Kabir M.S."/>
            <person name="Jashni M.K."/>
            <person name="Kema G."/>
            <person name="Klaubauf S."/>
            <person name="Lapidus A."/>
            <person name="Levasseur A."/>
            <person name="Lindquist E."/>
            <person name="Mehrabi R."/>
            <person name="Ohm R.A."/>
            <person name="Owen T.J."/>
            <person name="Salamov A."/>
            <person name="Schwelm A."/>
            <person name="Schijlen E."/>
            <person name="Sun H."/>
            <person name="van den Burg H.A."/>
            <person name="van Ham R.C.H.J."/>
            <person name="Zhang S."/>
            <person name="Goodwin S.B."/>
            <person name="Grigoriev I.V."/>
            <person name="Collemare J."/>
            <person name="Bradshaw R.E."/>
        </authorList>
    </citation>
    <scope>NUCLEOTIDE SEQUENCE [LARGE SCALE GENOMIC DNA]</scope>
    <source>
        <strain evidence="8">NZE10 / CBS 128990</strain>
    </source>
</reference>
<keyword evidence="5" id="KW-0503">Monooxygenase</keyword>
<protein>
    <recommendedName>
        <fullName evidence="6">FAD-binding domain-containing protein</fullName>
    </recommendedName>
</protein>
<evidence type="ECO:0000313" key="7">
    <source>
        <dbReference type="EMBL" id="EME41451.1"/>
    </source>
</evidence>
<dbReference type="InterPro" id="IPR036188">
    <property type="entry name" value="FAD/NAD-bd_sf"/>
</dbReference>
<dbReference type="GO" id="GO:0071949">
    <property type="term" value="F:FAD binding"/>
    <property type="evidence" value="ECO:0007669"/>
    <property type="project" value="InterPro"/>
</dbReference>
<reference evidence="7 8" key="2">
    <citation type="journal article" date="2012" name="PLoS Pathog.">
        <title>Diverse lifestyles and strategies of plant pathogenesis encoded in the genomes of eighteen Dothideomycetes fungi.</title>
        <authorList>
            <person name="Ohm R.A."/>
            <person name="Feau N."/>
            <person name="Henrissat B."/>
            <person name="Schoch C.L."/>
            <person name="Horwitz B.A."/>
            <person name="Barry K.W."/>
            <person name="Condon B.J."/>
            <person name="Copeland A.C."/>
            <person name="Dhillon B."/>
            <person name="Glaser F."/>
            <person name="Hesse C.N."/>
            <person name="Kosti I."/>
            <person name="LaButti K."/>
            <person name="Lindquist E.A."/>
            <person name="Lucas S."/>
            <person name="Salamov A.A."/>
            <person name="Bradshaw R.E."/>
            <person name="Ciuffetti L."/>
            <person name="Hamelin R.C."/>
            <person name="Kema G.H.J."/>
            <person name="Lawrence C."/>
            <person name="Scott J.A."/>
            <person name="Spatafora J.W."/>
            <person name="Turgeon B.G."/>
            <person name="de Wit P.J.G.M."/>
            <person name="Zhong S."/>
            <person name="Goodwin S.B."/>
            <person name="Grigoriev I.V."/>
        </authorList>
    </citation>
    <scope>NUCLEOTIDE SEQUENCE [LARGE SCALE GENOMIC DNA]</scope>
    <source>
        <strain evidence="8">NZE10 / CBS 128990</strain>
    </source>
</reference>
<dbReference type="Pfam" id="PF01494">
    <property type="entry name" value="FAD_binding_3"/>
    <property type="match status" value="1"/>
</dbReference>
<dbReference type="InterPro" id="IPR002938">
    <property type="entry name" value="FAD-bd"/>
</dbReference>
<comment type="cofactor">
    <cofactor evidence="1">
        <name>FAD</name>
        <dbReference type="ChEBI" id="CHEBI:57692"/>
    </cofactor>
</comment>
<dbReference type="HOGENOM" id="CLU_009665_3_2_1"/>
<evidence type="ECO:0000259" key="6">
    <source>
        <dbReference type="Pfam" id="PF01494"/>
    </source>
</evidence>
<dbReference type="GO" id="GO:0004497">
    <property type="term" value="F:monooxygenase activity"/>
    <property type="evidence" value="ECO:0007669"/>
    <property type="project" value="UniProtKB-KW"/>
</dbReference>
<dbReference type="Proteomes" id="UP000016933">
    <property type="component" value="Unassembled WGS sequence"/>
</dbReference>
<dbReference type="OrthoDB" id="4117572at2759"/>
<name>N1PJD8_DOTSN</name>
<evidence type="ECO:0000256" key="2">
    <source>
        <dbReference type="ARBA" id="ARBA00022630"/>
    </source>
</evidence>
<evidence type="ECO:0000256" key="5">
    <source>
        <dbReference type="ARBA" id="ARBA00023033"/>
    </source>
</evidence>
<proteinExistence type="predicted"/>
<organism evidence="7 8">
    <name type="scientific">Dothistroma septosporum (strain NZE10 / CBS 128990)</name>
    <name type="common">Red band needle blight fungus</name>
    <name type="synonym">Mycosphaerella pini</name>
    <dbReference type="NCBI Taxonomy" id="675120"/>
    <lineage>
        <taxon>Eukaryota</taxon>
        <taxon>Fungi</taxon>
        <taxon>Dikarya</taxon>
        <taxon>Ascomycota</taxon>
        <taxon>Pezizomycotina</taxon>
        <taxon>Dothideomycetes</taxon>
        <taxon>Dothideomycetidae</taxon>
        <taxon>Mycosphaerellales</taxon>
        <taxon>Mycosphaerellaceae</taxon>
        <taxon>Dothistroma</taxon>
    </lineage>
</organism>
<evidence type="ECO:0000313" key="8">
    <source>
        <dbReference type="Proteomes" id="UP000016933"/>
    </source>
</evidence>
<dbReference type="PANTHER" id="PTHR47178">
    <property type="entry name" value="MONOOXYGENASE, FAD-BINDING"/>
    <property type="match status" value="1"/>
</dbReference>
<dbReference type="eggNOG" id="ENOG502RWEQ">
    <property type="taxonomic scope" value="Eukaryota"/>
</dbReference>
<evidence type="ECO:0000256" key="1">
    <source>
        <dbReference type="ARBA" id="ARBA00001974"/>
    </source>
</evidence>
<accession>N1PJD8</accession>
<dbReference type="SUPFAM" id="SSF51905">
    <property type="entry name" value="FAD/NAD(P)-binding domain"/>
    <property type="match status" value="1"/>
</dbReference>
<evidence type="ECO:0000256" key="3">
    <source>
        <dbReference type="ARBA" id="ARBA00022827"/>
    </source>
</evidence>
<keyword evidence="4" id="KW-0560">Oxidoreductase</keyword>
<dbReference type="EMBL" id="KB446542">
    <property type="protein sequence ID" value="EME41451.1"/>
    <property type="molecule type" value="Genomic_DNA"/>
</dbReference>
<dbReference type="STRING" id="675120.N1PJD8"/>
<evidence type="ECO:0000256" key="4">
    <source>
        <dbReference type="ARBA" id="ARBA00023002"/>
    </source>
</evidence>
<keyword evidence="2" id="KW-0285">Flavoprotein</keyword>
<dbReference type="Gene3D" id="3.50.50.60">
    <property type="entry name" value="FAD/NAD(P)-binding domain"/>
    <property type="match status" value="2"/>
</dbReference>